<name>A0A8A3S2S7_9EURY</name>
<evidence type="ECO:0000313" key="4">
    <source>
        <dbReference type="Proteomes" id="UP001042704"/>
    </source>
</evidence>
<dbReference type="AlphaFoldDB" id="A0A8A3S2S7"/>
<gene>
    <name evidence="3" type="ORF">RJ40_01330</name>
</gene>
<keyword evidence="4" id="KW-1185">Reference proteome</keyword>
<evidence type="ECO:0000256" key="1">
    <source>
        <dbReference type="SAM" id="MobiDB-lite"/>
    </source>
</evidence>
<dbReference type="Proteomes" id="UP001042704">
    <property type="component" value="Chromosome"/>
</dbReference>
<accession>A0A8A3S2S7</accession>
<protein>
    <submittedName>
        <fullName evidence="3">Uncharacterized protein</fullName>
    </submittedName>
</protein>
<dbReference type="KEGG" id="maqe:RJ40_01330"/>
<feature type="transmembrane region" description="Helical" evidence="2">
    <location>
        <begin position="7"/>
        <end position="25"/>
    </location>
</feature>
<keyword evidence="2" id="KW-1133">Transmembrane helix</keyword>
<dbReference type="RefSeq" id="WP_265581554.1">
    <property type="nucleotide sequence ID" value="NZ_CP036172.1"/>
</dbReference>
<evidence type="ECO:0000313" key="3">
    <source>
        <dbReference type="EMBL" id="QSZ66233.1"/>
    </source>
</evidence>
<dbReference type="GeneID" id="76422956"/>
<keyword evidence="2" id="KW-0812">Transmembrane</keyword>
<keyword evidence="2" id="KW-0472">Membrane</keyword>
<evidence type="ECO:0000256" key="2">
    <source>
        <dbReference type="SAM" id="Phobius"/>
    </source>
</evidence>
<reference evidence="3" key="1">
    <citation type="journal article" date="2001" name="Int. J. Syst. Evol. Microbiol.">
        <title>Methanofollis aquaemaris sp. nov., a methanogen isolated from an aquaculture fish pond.</title>
        <authorList>
            <person name="Lai M.C."/>
            <person name="Chen S.C."/>
        </authorList>
    </citation>
    <scope>NUCLEOTIDE SEQUENCE</scope>
    <source>
        <strain evidence="3">N2F9704</strain>
    </source>
</reference>
<reference evidence="3" key="2">
    <citation type="submission" date="2019-02" db="EMBL/GenBank/DDBJ databases">
        <authorList>
            <person name="Chen S.-C."/>
            <person name="Chien H.-H."/>
            <person name="Lai M.-C."/>
        </authorList>
    </citation>
    <scope>NUCLEOTIDE SEQUENCE</scope>
    <source>
        <strain evidence="3">N2F9704</strain>
    </source>
</reference>
<feature type="compositionally biased region" description="Polar residues" evidence="1">
    <location>
        <begin position="36"/>
        <end position="51"/>
    </location>
</feature>
<proteinExistence type="predicted"/>
<feature type="region of interest" description="Disordered" evidence="1">
    <location>
        <begin position="33"/>
        <end position="72"/>
    </location>
</feature>
<sequence length="255" mass="28406">MKKRTIFGISVLVLLALVLISYWFLSGPGADPLGPNLNTTGNETTAGNITRLSDEENKTPLAETPDETPDQTPVETIEDALAARNITLSNEEDAILLTQDTDLAAFARERMNSHGVFQEELAGTVPGEPVYVYSLDEKLNDYYLIPFEKDGYIAVIATVTIMDDIALFGSVTAPSIQTKDVVRPTLEEAREVLSERGHDDDLDARLVWKPCLQTMSRLQPVWEFSNDDGETWYVCYSFDDTIEVYDELTEKTRAG</sequence>
<dbReference type="EMBL" id="CP036172">
    <property type="protein sequence ID" value="QSZ66233.1"/>
    <property type="molecule type" value="Genomic_DNA"/>
</dbReference>
<organism evidence="3 4">
    <name type="scientific">Methanofollis aquaemaris</name>
    <dbReference type="NCBI Taxonomy" id="126734"/>
    <lineage>
        <taxon>Archaea</taxon>
        <taxon>Methanobacteriati</taxon>
        <taxon>Methanobacteriota</taxon>
        <taxon>Stenosarchaea group</taxon>
        <taxon>Methanomicrobia</taxon>
        <taxon>Methanomicrobiales</taxon>
        <taxon>Methanomicrobiaceae</taxon>
        <taxon>Methanofollis</taxon>
    </lineage>
</organism>